<proteinExistence type="predicted"/>
<keyword evidence="2" id="KW-0732">Signal</keyword>
<reference evidence="4" key="1">
    <citation type="submission" date="2018-11" db="EMBL/GenBank/DDBJ databases">
        <title>Comparative genomics of Parolsenella catena and Libanicoccus massiliensis: Reclassification of Libanicoccus massiliensis as Parolsenella massiliensis comb. nov.</title>
        <authorList>
            <person name="Sakamoto M."/>
            <person name="Ikeyama N."/>
            <person name="Murakami T."/>
            <person name="Mori H."/>
            <person name="Yuki M."/>
            <person name="Ohkuma M."/>
        </authorList>
    </citation>
    <scope>NUCLEOTIDE SEQUENCE [LARGE SCALE GENOMIC DNA]</scope>
    <source>
        <strain evidence="4">JCM 31932</strain>
    </source>
</reference>
<dbReference type="SUPFAM" id="SSF69360">
    <property type="entry name" value="Cell wall binding repeat"/>
    <property type="match status" value="1"/>
</dbReference>
<name>A0A3G9K7X2_9ACTN</name>
<evidence type="ECO:0000256" key="1">
    <source>
        <dbReference type="SAM" id="MobiDB-lite"/>
    </source>
</evidence>
<accession>A0A3G9K7X2</accession>
<dbReference type="Proteomes" id="UP000273154">
    <property type="component" value="Chromosome"/>
</dbReference>
<sequence length="150" mass="15660">MRFKKAAFPMVAGLMMAALIRPVPALAGQVTTDDVPGIENGADASLVTMSASDEAPSAVAGPTTSSADDPVTSTGVSEAPSTPDGWVDTDAGREYWKDGAPLKDEWLELNGARYRFSSDGAVLTGFQDIDGGTLLLFSWLRGHADWLAAA</sequence>
<feature type="chain" id="PRO_5018140183" evidence="2">
    <location>
        <begin position="28"/>
        <end position="150"/>
    </location>
</feature>
<feature type="signal peptide" evidence="2">
    <location>
        <begin position="1"/>
        <end position="27"/>
    </location>
</feature>
<gene>
    <name evidence="3" type="ORF">Pcatena_12210</name>
</gene>
<keyword evidence="4" id="KW-1185">Reference proteome</keyword>
<protein>
    <submittedName>
        <fullName evidence="3">Uncharacterized protein</fullName>
    </submittedName>
</protein>
<evidence type="ECO:0000313" key="3">
    <source>
        <dbReference type="EMBL" id="BBH50634.1"/>
    </source>
</evidence>
<evidence type="ECO:0000256" key="2">
    <source>
        <dbReference type="SAM" id="SignalP"/>
    </source>
</evidence>
<dbReference type="AlphaFoldDB" id="A0A3G9K7X2"/>
<dbReference type="EMBL" id="AP019367">
    <property type="protein sequence ID" value="BBH50634.1"/>
    <property type="molecule type" value="Genomic_DNA"/>
</dbReference>
<evidence type="ECO:0000313" key="4">
    <source>
        <dbReference type="Proteomes" id="UP000273154"/>
    </source>
</evidence>
<organism evidence="3 4">
    <name type="scientific">Parolsenella catena</name>
    <dbReference type="NCBI Taxonomy" id="2003188"/>
    <lineage>
        <taxon>Bacteria</taxon>
        <taxon>Bacillati</taxon>
        <taxon>Actinomycetota</taxon>
        <taxon>Coriobacteriia</taxon>
        <taxon>Coriobacteriales</taxon>
        <taxon>Atopobiaceae</taxon>
        <taxon>Parolsenella</taxon>
    </lineage>
</organism>
<feature type="compositionally biased region" description="Polar residues" evidence="1">
    <location>
        <begin position="62"/>
        <end position="80"/>
    </location>
</feature>
<dbReference type="KEGG" id="pcat:Pcatena_12210"/>
<feature type="region of interest" description="Disordered" evidence="1">
    <location>
        <begin position="46"/>
        <end position="91"/>
    </location>
</feature>
<dbReference type="Gene3D" id="2.10.270.10">
    <property type="entry name" value="Cholin Binding"/>
    <property type="match status" value="1"/>
</dbReference>